<comment type="caution">
    <text evidence="5">The sequence shown here is derived from an EMBL/GenBank/DDBJ whole genome shotgun (WGS) entry which is preliminary data.</text>
</comment>
<keyword evidence="2 5" id="KW-0808">Transferase</keyword>
<dbReference type="RefSeq" id="WP_105349690.1">
    <property type="nucleotide sequence ID" value="NZ_PUIA01000010.1"/>
</dbReference>
<evidence type="ECO:0000259" key="4">
    <source>
        <dbReference type="SMART" id="SM00563"/>
    </source>
</evidence>
<protein>
    <submittedName>
        <fullName evidence="5">1-acyl-sn-glycerol-3-phosphate acyltransferase</fullName>
    </submittedName>
</protein>
<dbReference type="SUPFAM" id="SSF69593">
    <property type="entry name" value="Glycerol-3-phosphate (1)-acyltransferase"/>
    <property type="match status" value="1"/>
</dbReference>
<dbReference type="SMART" id="SM00563">
    <property type="entry name" value="PlsC"/>
    <property type="match status" value="1"/>
</dbReference>
<dbReference type="InterPro" id="IPR002123">
    <property type="entry name" value="Plipid/glycerol_acylTrfase"/>
</dbReference>
<evidence type="ECO:0000256" key="2">
    <source>
        <dbReference type="ARBA" id="ARBA00022679"/>
    </source>
</evidence>
<keyword evidence="3 5" id="KW-0012">Acyltransferase</keyword>
<evidence type="ECO:0000313" key="6">
    <source>
        <dbReference type="Proteomes" id="UP000240009"/>
    </source>
</evidence>
<dbReference type="PANTHER" id="PTHR10434:SF11">
    <property type="entry name" value="1-ACYL-SN-GLYCEROL-3-PHOSPHATE ACYLTRANSFERASE"/>
    <property type="match status" value="1"/>
</dbReference>
<dbReference type="AlphaFoldDB" id="A0A2S8G8M9"/>
<dbReference type="CDD" id="cd07989">
    <property type="entry name" value="LPLAT_AGPAT-like"/>
    <property type="match status" value="1"/>
</dbReference>
<evidence type="ECO:0000313" key="5">
    <source>
        <dbReference type="EMBL" id="PQO40783.1"/>
    </source>
</evidence>
<accession>A0A2S8G8M9</accession>
<proteinExistence type="predicted"/>
<comment type="pathway">
    <text evidence="1">Lipid metabolism.</text>
</comment>
<dbReference type="GO" id="GO:0006654">
    <property type="term" value="P:phosphatidic acid biosynthetic process"/>
    <property type="evidence" value="ECO:0007669"/>
    <property type="project" value="TreeGrafter"/>
</dbReference>
<organism evidence="5 6">
    <name type="scientific">Blastopirellula marina</name>
    <dbReference type="NCBI Taxonomy" id="124"/>
    <lineage>
        <taxon>Bacteria</taxon>
        <taxon>Pseudomonadati</taxon>
        <taxon>Planctomycetota</taxon>
        <taxon>Planctomycetia</taxon>
        <taxon>Pirellulales</taxon>
        <taxon>Pirellulaceae</taxon>
        <taxon>Blastopirellula</taxon>
    </lineage>
</organism>
<evidence type="ECO:0000256" key="3">
    <source>
        <dbReference type="ARBA" id="ARBA00023315"/>
    </source>
</evidence>
<dbReference type="Proteomes" id="UP000240009">
    <property type="component" value="Unassembled WGS sequence"/>
</dbReference>
<feature type="domain" description="Phospholipid/glycerol acyltransferase" evidence="4">
    <location>
        <begin position="49"/>
        <end position="160"/>
    </location>
</feature>
<dbReference type="GO" id="GO:0003841">
    <property type="term" value="F:1-acylglycerol-3-phosphate O-acyltransferase activity"/>
    <property type="evidence" value="ECO:0007669"/>
    <property type="project" value="TreeGrafter"/>
</dbReference>
<reference evidence="5 6" key="1">
    <citation type="submission" date="2018-02" db="EMBL/GenBank/DDBJ databases">
        <title>Comparative genomes isolates from brazilian mangrove.</title>
        <authorList>
            <person name="Araujo J.E."/>
            <person name="Taketani R.G."/>
            <person name="Silva M.C.P."/>
            <person name="Loureco M.V."/>
            <person name="Andreote F.D."/>
        </authorList>
    </citation>
    <scope>NUCLEOTIDE SEQUENCE [LARGE SCALE GENOMIC DNA]</scope>
    <source>
        <strain evidence="5 6">HEX-2 MGV</strain>
    </source>
</reference>
<name>A0A2S8G8M9_9BACT</name>
<dbReference type="Pfam" id="PF01553">
    <property type="entry name" value="Acyltransferase"/>
    <property type="match status" value="1"/>
</dbReference>
<dbReference type="OrthoDB" id="9803035at2"/>
<dbReference type="EMBL" id="PUIA01000010">
    <property type="protein sequence ID" value="PQO40783.1"/>
    <property type="molecule type" value="Genomic_DNA"/>
</dbReference>
<dbReference type="PANTHER" id="PTHR10434">
    <property type="entry name" value="1-ACYL-SN-GLYCEROL-3-PHOSPHATE ACYLTRANSFERASE"/>
    <property type="match status" value="1"/>
</dbReference>
<sequence length="233" mass="26203">MREEKRTGARSWSQQLIYNFLRVTARLVAVAFYRIRVFGRENWPAEGGALVCSNHQGFLDPPLVGLCCDRQLNFLAKKSLFRFPLKAFIEHLNAIPVNRAGTGLDGLKETLKRLRGGELVLIFPEGTRSENGELGQLKPGFIAVARKGRTPIVPVAFDGSFQAWPKWQLLPALGVVHVKIGKPITAEEIAQMSDDELLSALQTRMDTIFREVQYSRARSMNPRIHTTDKTQFA</sequence>
<evidence type="ECO:0000256" key="1">
    <source>
        <dbReference type="ARBA" id="ARBA00005189"/>
    </source>
</evidence>
<gene>
    <name evidence="5" type="ORF">C5Y96_01015</name>
</gene>